<accession>I0HQI5</accession>
<evidence type="ECO:0000256" key="3">
    <source>
        <dbReference type="ARBA" id="ARBA00022989"/>
    </source>
</evidence>
<feature type="transmembrane region" description="Helical" evidence="5">
    <location>
        <begin position="55"/>
        <end position="76"/>
    </location>
</feature>
<dbReference type="PATRIC" id="fig|983917.3.peg.1864"/>
<dbReference type="Pfam" id="PF01061">
    <property type="entry name" value="ABC2_membrane"/>
    <property type="match status" value="1"/>
</dbReference>
<protein>
    <submittedName>
        <fullName evidence="7">Putative ABC transporter permease</fullName>
    </submittedName>
</protein>
<evidence type="ECO:0000313" key="8">
    <source>
        <dbReference type="Proteomes" id="UP000007883"/>
    </source>
</evidence>
<dbReference type="GO" id="GO:0016020">
    <property type="term" value="C:membrane"/>
    <property type="evidence" value="ECO:0007669"/>
    <property type="project" value="UniProtKB-SubCell"/>
</dbReference>
<evidence type="ECO:0000259" key="6">
    <source>
        <dbReference type="Pfam" id="PF01061"/>
    </source>
</evidence>
<dbReference type="Proteomes" id="UP000007883">
    <property type="component" value="Chromosome"/>
</dbReference>
<evidence type="ECO:0000256" key="1">
    <source>
        <dbReference type="ARBA" id="ARBA00004141"/>
    </source>
</evidence>
<feature type="transmembrane region" description="Helical" evidence="5">
    <location>
        <begin position="162"/>
        <end position="186"/>
    </location>
</feature>
<dbReference type="InterPro" id="IPR051784">
    <property type="entry name" value="Nod_factor_ABC_transporter"/>
</dbReference>
<dbReference type="EMBL" id="AP012320">
    <property type="protein sequence ID" value="BAL95272.1"/>
    <property type="molecule type" value="Genomic_DNA"/>
</dbReference>
<organism evidence="7 8">
    <name type="scientific">Rubrivivax gelatinosus (strain NBRC 100245 / IL144)</name>
    <dbReference type="NCBI Taxonomy" id="983917"/>
    <lineage>
        <taxon>Bacteria</taxon>
        <taxon>Pseudomonadati</taxon>
        <taxon>Pseudomonadota</taxon>
        <taxon>Betaproteobacteria</taxon>
        <taxon>Burkholderiales</taxon>
        <taxon>Sphaerotilaceae</taxon>
        <taxon>Rubrivivax</taxon>
    </lineage>
</organism>
<dbReference type="PANTHER" id="PTHR43229">
    <property type="entry name" value="NODULATION PROTEIN J"/>
    <property type="match status" value="1"/>
</dbReference>
<dbReference type="eggNOG" id="COG0842">
    <property type="taxonomic scope" value="Bacteria"/>
</dbReference>
<sequence>MNAASLLAAETRAEWLKAWRQPAFAVPTLALPLAFYALFAIVLTRPGSGNAAYLLATYGVFAALGPALFAFGAGVAQEREAGQLALKQIAPLPVPLYLGAKLIVCMGFTALVVAGLYALAAWGAGVVLPRAAWAALAAVHVGAALPTGLLGLVIGLRLSGQAAMAVSNLVFLALAVLGGLWMPVFLFPPWMQVLALAMPSHHLAEIALAASGRDIGGSLPGHAAAVAGFMLVFAAGAGWAWRRAAR</sequence>
<proteinExistence type="predicted"/>
<comment type="subcellular location">
    <subcellularLocation>
        <location evidence="1">Membrane</location>
        <topology evidence="1">Multi-pass membrane protein</topology>
    </subcellularLocation>
</comment>
<feature type="transmembrane region" description="Helical" evidence="5">
    <location>
        <begin position="131"/>
        <end position="156"/>
    </location>
</feature>
<feature type="domain" description="ABC-2 type transporter transmembrane" evidence="6">
    <location>
        <begin position="9"/>
        <end position="208"/>
    </location>
</feature>
<feature type="transmembrane region" description="Helical" evidence="5">
    <location>
        <begin position="223"/>
        <end position="241"/>
    </location>
</feature>
<dbReference type="GO" id="GO:0140359">
    <property type="term" value="F:ABC-type transporter activity"/>
    <property type="evidence" value="ECO:0007669"/>
    <property type="project" value="InterPro"/>
</dbReference>
<dbReference type="KEGG" id="rge:RGE_19310"/>
<keyword evidence="8" id="KW-1185">Reference proteome</keyword>
<reference evidence="7 8" key="1">
    <citation type="journal article" date="2012" name="J. Bacteriol.">
        <title>Complete genome sequence of phototrophic betaproteobacterium Rubrivivax gelatinosus IL144.</title>
        <authorList>
            <person name="Nagashima S."/>
            <person name="Kamimura A."/>
            <person name="Shimizu T."/>
            <person name="Nakamura-isaki S."/>
            <person name="Aono E."/>
            <person name="Sakamoto K."/>
            <person name="Ichikawa N."/>
            <person name="Nakazawa H."/>
            <person name="Sekine M."/>
            <person name="Yamazaki S."/>
            <person name="Fujita N."/>
            <person name="Shimada K."/>
            <person name="Hanada S."/>
            <person name="Nagashima K.V.P."/>
        </authorList>
    </citation>
    <scope>NUCLEOTIDE SEQUENCE [LARGE SCALE GENOMIC DNA]</scope>
    <source>
        <strain evidence="8">NBRC 100245 / IL144</strain>
    </source>
</reference>
<gene>
    <name evidence="7" type="ordered locus">RGE_19310</name>
</gene>
<dbReference type="STRING" id="983917.RGE_19310"/>
<evidence type="ECO:0000313" key="7">
    <source>
        <dbReference type="EMBL" id="BAL95272.1"/>
    </source>
</evidence>
<evidence type="ECO:0000256" key="2">
    <source>
        <dbReference type="ARBA" id="ARBA00022692"/>
    </source>
</evidence>
<dbReference type="PANTHER" id="PTHR43229:SF2">
    <property type="entry name" value="NODULATION PROTEIN J"/>
    <property type="match status" value="1"/>
</dbReference>
<dbReference type="HOGENOM" id="CLU_039483_5_2_4"/>
<evidence type="ECO:0000256" key="4">
    <source>
        <dbReference type="ARBA" id="ARBA00023136"/>
    </source>
</evidence>
<name>I0HQI5_RUBGI</name>
<dbReference type="RefSeq" id="WP_014428135.1">
    <property type="nucleotide sequence ID" value="NC_017075.1"/>
</dbReference>
<keyword evidence="3 5" id="KW-1133">Transmembrane helix</keyword>
<dbReference type="InterPro" id="IPR013525">
    <property type="entry name" value="ABC2_TM"/>
</dbReference>
<dbReference type="AlphaFoldDB" id="I0HQI5"/>
<keyword evidence="2 5" id="KW-0812">Transmembrane</keyword>
<keyword evidence="4 5" id="KW-0472">Membrane</keyword>
<feature type="transmembrane region" description="Helical" evidence="5">
    <location>
        <begin position="23"/>
        <end position="43"/>
    </location>
</feature>
<evidence type="ECO:0000256" key="5">
    <source>
        <dbReference type="SAM" id="Phobius"/>
    </source>
</evidence>
<feature type="transmembrane region" description="Helical" evidence="5">
    <location>
        <begin position="96"/>
        <end position="119"/>
    </location>
</feature>